<evidence type="ECO:0000256" key="1">
    <source>
        <dbReference type="ARBA" id="ARBA00023015"/>
    </source>
</evidence>
<dbReference type="SUPFAM" id="SSF46894">
    <property type="entry name" value="C-terminal effector domain of the bipartite response regulators"/>
    <property type="match status" value="1"/>
</dbReference>
<dbReference type="PROSITE" id="PS50043">
    <property type="entry name" value="HTH_LUXR_2"/>
    <property type="match status" value="1"/>
</dbReference>
<reference evidence="5 6" key="1">
    <citation type="submission" date="2015-07" db="EMBL/GenBank/DDBJ databases">
        <title>A draft genome sequence of Mycobacterium wolinskyi.</title>
        <authorList>
            <person name="de Man T.J."/>
            <person name="Perry K.A."/>
            <person name="Coulliette A.D."/>
            <person name="Jensen B."/>
            <person name="Toney N.C."/>
            <person name="Limbago B.M."/>
            <person name="Noble-Wang J."/>
        </authorList>
    </citation>
    <scope>NUCLEOTIDE SEQUENCE [LARGE SCALE GENOMIC DNA]</scope>
    <source>
        <strain evidence="5 6">CDC_01</strain>
    </source>
</reference>
<dbReference type="CDD" id="cd06170">
    <property type="entry name" value="LuxR_C_like"/>
    <property type="match status" value="1"/>
</dbReference>
<evidence type="ECO:0000256" key="2">
    <source>
        <dbReference type="ARBA" id="ARBA00023125"/>
    </source>
</evidence>
<gene>
    <name evidence="5" type="ORF">AFM11_14445</name>
</gene>
<dbReference type="PRINTS" id="PR00038">
    <property type="entry name" value="HTHLUXR"/>
</dbReference>
<evidence type="ECO:0000256" key="3">
    <source>
        <dbReference type="ARBA" id="ARBA00023163"/>
    </source>
</evidence>
<dbReference type="EMBL" id="LGTW01000008">
    <property type="protein sequence ID" value="KWX23477.1"/>
    <property type="molecule type" value="Genomic_DNA"/>
</dbReference>
<dbReference type="GO" id="GO:0003677">
    <property type="term" value="F:DNA binding"/>
    <property type="evidence" value="ECO:0007669"/>
    <property type="project" value="UniProtKB-KW"/>
</dbReference>
<name>A0A132PMQ2_9MYCO</name>
<keyword evidence="2" id="KW-0238">DNA-binding</keyword>
<accession>A0A132PMQ2</accession>
<dbReference type="PANTHER" id="PTHR44688:SF16">
    <property type="entry name" value="DNA-BINDING TRANSCRIPTIONAL ACTIVATOR DEVR_DOSR"/>
    <property type="match status" value="1"/>
</dbReference>
<dbReference type="PATRIC" id="fig|59750.3.peg.6998"/>
<sequence>MALVWPLVGRRDELALTHAAIAESGAVVLTGAAGVGKSRVAREVAERSQHRIRRWIAATQTGRAIPLGALAEFTGNCGPDPLRRVQEIIDALTGDEPPMTVLVCVDDVHLLDDQSAFVVSQLVERQIAPVLMTVRDGEEPPEAIASICEGGRLPHIAIPPLTIDRVISLLGRVLGGPLESTSAQRFWSYTRGNALYLRQLIADEAAAGRLTERSGMWIWDGAPSLSPSLVELIGSSIGRLDDSLVDVLDVLAVCDPVELTVLQQLLGPSVVGAAAERGLVTVDQVAGLVHLAHPLFGEVRRDQAGTARLRNLRGRVADAIGALPSQSPVQLIRRGVLIKNADGNRDPELLRTAAEAALQLLDLDLAVELSRCAVQVSSDRAAQLTHAMALGMAGGGSGCDDMLSALMSTADDAERAQIALLRAAILTWNVGQPAAAEAVLDSASEASWACGLAPSSDALRASIWAQLGRPSAAVELATAALSGGALQPLAEMFGTWALVIGHGDLGQLDQLREAAARGYELALTAPEASHLRFSLGLMEMAGLRLAGAPESTRIVAARLRGQSQDVDVSHAFTAMLMGLAELSCGNLVSAQRWLRESLARAAKFPDLSVSVCELSGVWLTTALAMSGDRPAAQEAYDKTLKNFDGDIVLWQSESRLARAWLHAVNGSASLAMESALDSARVARKYGRPAHEVVCLQAATQFGCTSAVDRLQELSTTVQGPRVGAAYAHARALRKADGPGLVTASGLYEAFGDRVAACDAAAQAASALYKREQHEASTAAASTARRLAVESGADTMTFRAMTCSAVLTRRQIEVIALAASGLSNREIADRLFTSVRTVEGHLFRAYQRTGTNTRDQLVAWLQGAGPAAL</sequence>
<dbReference type="InterPro" id="IPR000792">
    <property type="entry name" value="Tscrpt_reg_LuxR_C"/>
</dbReference>
<dbReference type="AlphaFoldDB" id="A0A132PMQ2"/>
<evidence type="ECO:0000259" key="4">
    <source>
        <dbReference type="PROSITE" id="PS50043"/>
    </source>
</evidence>
<dbReference type="Gene3D" id="3.40.50.300">
    <property type="entry name" value="P-loop containing nucleotide triphosphate hydrolases"/>
    <property type="match status" value="1"/>
</dbReference>
<evidence type="ECO:0000313" key="5">
    <source>
        <dbReference type="EMBL" id="KWX23477.1"/>
    </source>
</evidence>
<keyword evidence="3" id="KW-0804">Transcription</keyword>
<keyword evidence="1" id="KW-0805">Transcription regulation</keyword>
<dbReference type="Pfam" id="PF00196">
    <property type="entry name" value="GerE"/>
    <property type="match status" value="1"/>
</dbReference>
<dbReference type="InterPro" id="IPR036388">
    <property type="entry name" value="WH-like_DNA-bd_sf"/>
</dbReference>
<dbReference type="InterPro" id="IPR016032">
    <property type="entry name" value="Sig_transdc_resp-reg_C-effctor"/>
</dbReference>
<dbReference type="Proteomes" id="UP000070612">
    <property type="component" value="Unassembled WGS sequence"/>
</dbReference>
<evidence type="ECO:0000313" key="6">
    <source>
        <dbReference type="Proteomes" id="UP000070612"/>
    </source>
</evidence>
<comment type="caution">
    <text evidence="5">The sequence shown here is derived from an EMBL/GenBank/DDBJ whole genome shotgun (WGS) entry which is preliminary data.</text>
</comment>
<dbReference type="PANTHER" id="PTHR44688">
    <property type="entry name" value="DNA-BINDING TRANSCRIPTIONAL ACTIVATOR DEVR_DOSR"/>
    <property type="match status" value="1"/>
</dbReference>
<dbReference type="SUPFAM" id="SSF52540">
    <property type="entry name" value="P-loop containing nucleoside triphosphate hydrolases"/>
    <property type="match status" value="1"/>
</dbReference>
<dbReference type="InterPro" id="IPR027417">
    <property type="entry name" value="P-loop_NTPase"/>
</dbReference>
<organism evidence="5 6">
    <name type="scientific">Mycolicibacterium wolinskyi</name>
    <dbReference type="NCBI Taxonomy" id="59750"/>
    <lineage>
        <taxon>Bacteria</taxon>
        <taxon>Bacillati</taxon>
        <taxon>Actinomycetota</taxon>
        <taxon>Actinomycetes</taxon>
        <taxon>Mycobacteriales</taxon>
        <taxon>Mycobacteriaceae</taxon>
        <taxon>Mycolicibacterium</taxon>
    </lineage>
</organism>
<dbReference type="Gene3D" id="1.10.10.10">
    <property type="entry name" value="Winged helix-like DNA-binding domain superfamily/Winged helix DNA-binding domain"/>
    <property type="match status" value="1"/>
</dbReference>
<keyword evidence="6" id="KW-1185">Reference proteome</keyword>
<feature type="domain" description="HTH luxR-type" evidence="4">
    <location>
        <begin position="799"/>
        <end position="864"/>
    </location>
</feature>
<dbReference type="GO" id="GO:0006355">
    <property type="term" value="P:regulation of DNA-templated transcription"/>
    <property type="evidence" value="ECO:0007669"/>
    <property type="project" value="InterPro"/>
</dbReference>
<proteinExistence type="predicted"/>
<dbReference type="SMART" id="SM00421">
    <property type="entry name" value="HTH_LUXR"/>
    <property type="match status" value="1"/>
</dbReference>
<protein>
    <recommendedName>
        <fullName evidence="4">HTH luxR-type domain-containing protein</fullName>
    </recommendedName>
</protein>